<sequence length="750" mass="84860">MRLLERKDDGGIRLTEFFGDAIPRYAILSHTWGADSDEVTFKDFIEGIAIAKAGYRKIQFCADQAAHDHLRYFWVDTCCIDKSSSAELSEAINSMFAWYRNSARCYVYLSDVPTLAFKESRWFTRGWTLQELLAPDSVEFFSKEGQQLGDKRSMVKEIHEITSISVDVLHGRPLSQLSIDERMSWAAKRQTKREEDAAYSLLGIFDVHIPLIYGEGQRKAFARLQKEISQDSSGQRLAGGTTSLQFGYQPTQGQSFSNVPFAPDRDFVDRPDILAWVHDMCGQPGARAALVGLSGIGKSQLAIQFAHHIYNTLPRPFVFWVHASTRAYFEEGYQGIADRLELPGRLEPKADILQLVSNWLCDEKNGQWVLVLDSADDKEIFFPSQQQGQENVPASLAAYLPQRGSILITSCNEEAAASLSGGHQYIMKVQAMDENQGLQLLRKKLRRNKLQATSQEEGAAKALLRALDYIPLAITQAAAYINRQARMTVPDCLDEFRASDRKRKSLLHYDAGDLRRNNASNSVLTTLQMSFERIRQERPSAAELLSLISFFNPCGIPEEVLRRHKIVLRRDGSVIAKAGAPNDRSKFDSSFNEDLNVLHAYSLVTMTSNDETFEMHALVQFCMRVWLSSSNDADRWQGRFIQLMAQEFPSGDFETWTKCKQLLPHIETLYDAEPDADDMVEKWAQVLTNAAKYLCNRGSYHTAQMVATIAVTAQERVLGLDDEATLRCFSLLARVLQYQGKYVEAEKLHR</sequence>
<dbReference type="AlphaFoldDB" id="A0A9W9C5A7"/>
<accession>A0A9W9C5A7</accession>
<dbReference type="SUPFAM" id="SSF52540">
    <property type="entry name" value="P-loop containing nucleoside triphosphate hydrolases"/>
    <property type="match status" value="1"/>
</dbReference>
<protein>
    <recommendedName>
        <fullName evidence="5">HET-domain-containing protein</fullName>
    </recommendedName>
</protein>
<feature type="domain" description="DUF7779" evidence="2">
    <location>
        <begin position="536"/>
        <end position="628"/>
    </location>
</feature>
<evidence type="ECO:0008006" key="5">
    <source>
        <dbReference type="Google" id="ProtNLM"/>
    </source>
</evidence>
<dbReference type="PANTHER" id="PTHR10622">
    <property type="entry name" value="HET DOMAIN-CONTAINING PROTEIN"/>
    <property type="match status" value="1"/>
</dbReference>
<dbReference type="InterPro" id="IPR011990">
    <property type="entry name" value="TPR-like_helical_dom_sf"/>
</dbReference>
<dbReference type="InterPro" id="IPR027417">
    <property type="entry name" value="P-loop_NTPase"/>
</dbReference>
<dbReference type="InterPro" id="IPR056681">
    <property type="entry name" value="DUF7779"/>
</dbReference>
<dbReference type="GeneID" id="80915582"/>
<dbReference type="Pfam" id="PF06985">
    <property type="entry name" value="HET"/>
    <property type="match status" value="1"/>
</dbReference>
<name>A0A9W9C5A7_9PLEO</name>
<keyword evidence="4" id="KW-1185">Reference proteome</keyword>
<reference evidence="3" key="1">
    <citation type="submission" date="2022-10" db="EMBL/GenBank/DDBJ databases">
        <title>Tapping the CABI collections for fungal endophytes: first genome assemblies for Collariella, Neodidymelliopsis, Ascochyta clinopodiicola, Didymella pomorum, Didymosphaeria variabile, Neocosmospora piperis and Neocucurbitaria cava.</title>
        <authorList>
            <person name="Hill R."/>
        </authorList>
    </citation>
    <scope>NUCLEOTIDE SEQUENCE</scope>
    <source>
        <strain evidence="3">IMI 356815</strain>
    </source>
</reference>
<dbReference type="OrthoDB" id="20872at2759"/>
<dbReference type="EMBL" id="JAPEUX010000009">
    <property type="protein sequence ID" value="KAJ4345916.1"/>
    <property type="molecule type" value="Genomic_DNA"/>
</dbReference>
<organism evidence="3 4">
    <name type="scientific">Didymosphaeria variabile</name>
    <dbReference type="NCBI Taxonomy" id="1932322"/>
    <lineage>
        <taxon>Eukaryota</taxon>
        <taxon>Fungi</taxon>
        <taxon>Dikarya</taxon>
        <taxon>Ascomycota</taxon>
        <taxon>Pezizomycotina</taxon>
        <taxon>Dothideomycetes</taxon>
        <taxon>Pleosporomycetidae</taxon>
        <taxon>Pleosporales</taxon>
        <taxon>Massarineae</taxon>
        <taxon>Didymosphaeriaceae</taxon>
        <taxon>Didymosphaeria</taxon>
    </lineage>
</organism>
<dbReference type="GO" id="GO:0043531">
    <property type="term" value="F:ADP binding"/>
    <property type="evidence" value="ECO:0007669"/>
    <property type="project" value="InterPro"/>
</dbReference>
<dbReference type="Gene3D" id="1.25.40.10">
    <property type="entry name" value="Tetratricopeptide repeat domain"/>
    <property type="match status" value="1"/>
</dbReference>
<dbReference type="Gene3D" id="3.40.50.300">
    <property type="entry name" value="P-loop containing nucleotide triphosphate hydrolases"/>
    <property type="match status" value="1"/>
</dbReference>
<gene>
    <name evidence="3" type="ORF">N0V89_012052</name>
</gene>
<dbReference type="Pfam" id="PF13424">
    <property type="entry name" value="TPR_12"/>
    <property type="match status" value="1"/>
</dbReference>
<evidence type="ECO:0000313" key="4">
    <source>
        <dbReference type="Proteomes" id="UP001140513"/>
    </source>
</evidence>
<dbReference type="InterPro" id="IPR010730">
    <property type="entry name" value="HET"/>
</dbReference>
<proteinExistence type="predicted"/>
<evidence type="ECO:0000313" key="3">
    <source>
        <dbReference type="EMBL" id="KAJ4345916.1"/>
    </source>
</evidence>
<comment type="caution">
    <text evidence="3">The sequence shown here is derived from an EMBL/GenBank/DDBJ whole genome shotgun (WGS) entry which is preliminary data.</text>
</comment>
<dbReference type="RefSeq" id="XP_056066080.1">
    <property type="nucleotide sequence ID" value="XM_056220777.1"/>
</dbReference>
<evidence type="ECO:0000259" key="1">
    <source>
        <dbReference type="Pfam" id="PF06985"/>
    </source>
</evidence>
<dbReference type="PANTHER" id="PTHR10622:SF11">
    <property type="entry name" value="HET-DOMAIN-CONTAINING PROTEIN"/>
    <property type="match status" value="1"/>
</dbReference>
<feature type="domain" description="Heterokaryon incompatibility" evidence="1">
    <location>
        <begin position="25"/>
        <end position="111"/>
    </location>
</feature>
<evidence type="ECO:0000259" key="2">
    <source>
        <dbReference type="Pfam" id="PF25000"/>
    </source>
</evidence>
<dbReference type="Pfam" id="PF25000">
    <property type="entry name" value="DUF7779"/>
    <property type="match status" value="1"/>
</dbReference>
<dbReference type="Proteomes" id="UP001140513">
    <property type="component" value="Unassembled WGS sequence"/>
</dbReference>